<evidence type="ECO:0000259" key="9">
    <source>
        <dbReference type="Pfam" id="PF02781"/>
    </source>
</evidence>
<dbReference type="HAMAP" id="MF_00966">
    <property type="entry name" value="G6PD"/>
    <property type="match status" value="1"/>
</dbReference>
<keyword evidence="11" id="KW-1185">Reference proteome</keyword>
<feature type="domain" description="Glucose-6-phosphate dehydrogenase C-terminal" evidence="9">
    <location>
        <begin position="216"/>
        <end position="516"/>
    </location>
</feature>
<feature type="binding site" evidence="7">
    <location>
        <position position="368"/>
    </location>
    <ligand>
        <name>substrate</name>
    </ligand>
</feature>
<dbReference type="PROSITE" id="PS00069">
    <property type="entry name" value="G6P_DEHYDROGENASE"/>
    <property type="match status" value="1"/>
</dbReference>
<proteinExistence type="inferred from homology"/>
<evidence type="ECO:0000259" key="8">
    <source>
        <dbReference type="Pfam" id="PF00479"/>
    </source>
</evidence>
<dbReference type="InterPro" id="IPR022675">
    <property type="entry name" value="G6P_DH_C"/>
</dbReference>
<dbReference type="PRINTS" id="PR00079">
    <property type="entry name" value="G6PDHDRGNASE"/>
</dbReference>
<evidence type="ECO:0000256" key="7">
    <source>
        <dbReference type="HAMAP-Rule" id="MF_00966"/>
    </source>
</evidence>
<comment type="similarity">
    <text evidence="2 7">Belongs to the glucose-6-phosphate dehydrogenase family.</text>
</comment>
<keyword evidence="6 7" id="KW-0119">Carbohydrate metabolism</keyword>
<feature type="binding site" evidence="7">
    <location>
        <position position="243"/>
    </location>
    <ligand>
        <name>substrate</name>
    </ligand>
</feature>
<reference evidence="10 11" key="1">
    <citation type="submission" date="2023-03" db="EMBL/GenBank/DDBJ databases">
        <title>Paludisphaera mucosa sp. nov. a novel planctomycete from northern fen.</title>
        <authorList>
            <person name="Ivanova A."/>
        </authorList>
    </citation>
    <scope>NUCLEOTIDE SEQUENCE [LARGE SCALE GENOMIC DNA]</scope>
    <source>
        <strain evidence="10 11">Pla2</strain>
    </source>
</reference>
<dbReference type="PIRSF" id="PIRSF000110">
    <property type="entry name" value="G6PD"/>
    <property type="match status" value="1"/>
</dbReference>
<evidence type="ECO:0000256" key="3">
    <source>
        <dbReference type="ARBA" id="ARBA00022526"/>
    </source>
</evidence>
<comment type="caution">
    <text evidence="7">Lacks conserved residue(s) required for the propagation of feature annotation.</text>
</comment>
<keyword evidence="4 7" id="KW-0521">NADP</keyword>
<dbReference type="InterPro" id="IPR019796">
    <property type="entry name" value="G6P_DH_AS"/>
</dbReference>
<feature type="active site" description="Proton acceptor" evidence="7">
    <location>
        <position position="268"/>
    </location>
</feature>
<evidence type="ECO:0000256" key="1">
    <source>
        <dbReference type="ARBA" id="ARBA00004937"/>
    </source>
</evidence>
<comment type="function">
    <text evidence="7">Catalyzes the oxidation of glucose 6-phosphate to 6-phosphogluconolactone.</text>
</comment>
<dbReference type="InterPro" id="IPR022674">
    <property type="entry name" value="G6P_DH_NAD-bd"/>
</dbReference>
<feature type="binding site" evidence="7">
    <location>
        <position position="205"/>
    </location>
    <ligand>
        <name>substrate</name>
    </ligand>
</feature>
<dbReference type="Gene3D" id="3.30.360.10">
    <property type="entry name" value="Dihydrodipicolinate Reductase, domain 2"/>
    <property type="match status" value="1"/>
</dbReference>
<keyword evidence="5 7" id="KW-0560">Oxidoreductase</keyword>
<dbReference type="PANTHER" id="PTHR23429:SF0">
    <property type="entry name" value="GLUCOSE-6-PHOSPHATE 1-DEHYDROGENASE"/>
    <property type="match status" value="1"/>
</dbReference>
<feature type="binding site" evidence="7">
    <location>
        <position position="263"/>
    </location>
    <ligand>
        <name>substrate</name>
    </ligand>
</feature>
<comment type="catalytic activity">
    <reaction evidence="7">
        <text>D-glucose 6-phosphate + NADP(+) = 6-phospho-D-glucono-1,5-lactone + NADPH + H(+)</text>
        <dbReference type="Rhea" id="RHEA:15841"/>
        <dbReference type="ChEBI" id="CHEBI:15378"/>
        <dbReference type="ChEBI" id="CHEBI:57783"/>
        <dbReference type="ChEBI" id="CHEBI:57955"/>
        <dbReference type="ChEBI" id="CHEBI:58349"/>
        <dbReference type="ChEBI" id="CHEBI:61548"/>
        <dbReference type="EC" id="1.1.1.49"/>
    </reaction>
</comment>
<sequence length="518" mass="58553">MAEPPLEADSNPLRQALPRAQAPQPCAIVLFGATGDLAHRKLVPALYHLYHRGNLPTECAVVCFGRRDWTDEDLRREYEKSVTEEEKGGDFKQVWPQFASRLIFAPGTFDEPEAFQNLKAKLDELDRTHGTRGNRVFYLAVAPEFFRPIVDQLGKAGLVYPWQQDEPWSRVVIEKPFGHDLESARALSRDASRVLDESQIYRIDHYLGKETVQNILAFRFGNSIFEPIWDRRHVASVQITVAEEVGMPGNRGSYYDSAGAIRDMVQNHMLQLLCLVAMEPPVDLSADAVRNEKVKVLQALPRWNPADVYENVVRARYAAGSIEGEDVPGYLQEKGVAPDSTTAPYVAIRLTLNTWRWAGVPFFLRTGKRLPKRATEIAIQFHRPPTRLFDVEHDGQSVGNQLVLRIQPNEGASLTFEAKIPGSRRRLQEVRMDFRYGTAFAAPPPEAYERLLLDVMLGDPTLFTRTDEVENAWRFITSILDAWDKPDAPPPVEYPAGTWGPADADALVGRDGARWRRL</sequence>
<feature type="binding site" evidence="7">
    <location>
        <position position="175"/>
    </location>
    <ligand>
        <name>NADP(+)</name>
        <dbReference type="ChEBI" id="CHEBI:58349"/>
    </ligand>
</feature>
<dbReference type="Proteomes" id="UP001216907">
    <property type="component" value="Unassembled WGS sequence"/>
</dbReference>
<evidence type="ECO:0000256" key="2">
    <source>
        <dbReference type="ARBA" id="ARBA00009975"/>
    </source>
</evidence>
<dbReference type="Gene3D" id="3.40.50.720">
    <property type="entry name" value="NAD(P)-binding Rossmann-like Domain"/>
    <property type="match status" value="1"/>
</dbReference>
<evidence type="ECO:0000256" key="5">
    <source>
        <dbReference type="ARBA" id="ARBA00023002"/>
    </source>
</evidence>
<accession>A0ABT6FHE9</accession>
<dbReference type="NCBIfam" id="TIGR00871">
    <property type="entry name" value="zwf"/>
    <property type="match status" value="1"/>
</dbReference>
<comment type="caution">
    <text evidence="10">The sequence shown here is derived from an EMBL/GenBank/DDBJ whole genome shotgun (WGS) entry which is preliminary data.</text>
</comment>
<organism evidence="10 11">
    <name type="scientific">Paludisphaera mucosa</name>
    <dbReference type="NCBI Taxonomy" id="3030827"/>
    <lineage>
        <taxon>Bacteria</taxon>
        <taxon>Pseudomonadati</taxon>
        <taxon>Planctomycetota</taxon>
        <taxon>Planctomycetia</taxon>
        <taxon>Isosphaerales</taxon>
        <taxon>Isosphaeraceae</taxon>
        <taxon>Paludisphaera</taxon>
    </lineage>
</organism>
<protein>
    <recommendedName>
        <fullName evidence="7">Glucose-6-phosphate 1-dehydrogenase</fullName>
        <shortName evidence="7">G6PD</shortName>
        <ecNumber evidence="7">1.1.1.49</ecNumber>
    </recommendedName>
</protein>
<dbReference type="SUPFAM" id="SSF55347">
    <property type="entry name" value="Glyceraldehyde-3-phosphate dehydrogenase-like, C-terminal domain"/>
    <property type="match status" value="1"/>
</dbReference>
<evidence type="ECO:0000256" key="6">
    <source>
        <dbReference type="ARBA" id="ARBA00023277"/>
    </source>
</evidence>
<feature type="binding site" evidence="7">
    <location>
        <position position="209"/>
    </location>
    <ligand>
        <name>substrate</name>
    </ligand>
</feature>
<dbReference type="PANTHER" id="PTHR23429">
    <property type="entry name" value="GLUCOSE-6-PHOSPHATE 1-DEHYDROGENASE G6PD"/>
    <property type="match status" value="1"/>
</dbReference>
<feature type="domain" description="Glucose-6-phosphate dehydrogenase NAD-binding" evidence="8">
    <location>
        <begin position="29"/>
        <end position="214"/>
    </location>
</feature>
<evidence type="ECO:0000313" key="10">
    <source>
        <dbReference type="EMBL" id="MDG3006984.1"/>
    </source>
</evidence>
<evidence type="ECO:0000256" key="4">
    <source>
        <dbReference type="ARBA" id="ARBA00022857"/>
    </source>
</evidence>
<dbReference type="Pfam" id="PF02781">
    <property type="entry name" value="G6PD_C"/>
    <property type="match status" value="1"/>
</dbReference>
<dbReference type="EMBL" id="JARRAG010000002">
    <property type="protein sequence ID" value="MDG3006984.1"/>
    <property type="molecule type" value="Genomic_DNA"/>
</dbReference>
<dbReference type="Pfam" id="PF00479">
    <property type="entry name" value="G6PD_N"/>
    <property type="match status" value="1"/>
</dbReference>
<gene>
    <name evidence="7 10" type="primary">zwf</name>
    <name evidence="10" type="ORF">PZE19_24720</name>
</gene>
<dbReference type="SUPFAM" id="SSF51735">
    <property type="entry name" value="NAD(P)-binding Rossmann-fold domains"/>
    <property type="match status" value="1"/>
</dbReference>
<comment type="pathway">
    <text evidence="1 7">Carbohydrate degradation; pentose phosphate pathway; D-ribulose 5-phosphate from D-glucose 6-phosphate (oxidative stage): step 1/3.</text>
</comment>
<evidence type="ECO:0000313" key="11">
    <source>
        <dbReference type="Proteomes" id="UP001216907"/>
    </source>
</evidence>
<dbReference type="EC" id="1.1.1.49" evidence="7"/>
<dbReference type="InterPro" id="IPR036291">
    <property type="entry name" value="NAD(P)-bd_dom_sf"/>
</dbReference>
<keyword evidence="3 7" id="KW-0313">Glucose metabolism</keyword>
<dbReference type="NCBIfam" id="NF009492">
    <property type="entry name" value="PRK12853.1-3"/>
    <property type="match status" value="1"/>
</dbReference>
<name>A0ABT6FHE9_9BACT</name>
<feature type="binding site" evidence="7">
    <location>
        <position position="66"/>
    </location>
    <ligand>
        <name>NADP(+)</name>
        <dbReference type="ChEBI" id="CHEBI:58349"/>
    </ligand>
</feature>
<dbReference type="InterPro" id="IPR001282">
    <property type="entry name" value="G6P_DH"/>
</dbReference>
<dbReference type="RefSeq" id="WP_277863274.1">
    <property type="nucleotide sequence ID" value="NZ_JARRAG010000002.1"/>
</dbReference>